<evidence type="ECO:0000313" key="3">
    <source>
        <dbReference type="Proteomes" id="UP000237682"/>
    </source>
</evidence>
<sequence>MMERLIEAGLMFGNLIEVSSPTMVARYNAALEKLIGKRTTLTEFHIDLSGFSPEVGDELDDIRYLNPEGCNRMFILLSLDQLKAPLLNAQFSTMRSVLRNFIQDNARELMALSVREAVMGELVHSMWRIKSPADLLELRSVTVEANTPTDRLGEAEQLSRLIEDFRAKDDLWQDDAYIDTMIKLAGRVGDITRHPVRFRKTEYSQGNFYTNYFDGLYLFRDMSYPAMLYRGVAPGFPKIGAVETKDLESAVDVWHFLQLNGLITSVFEAADLNAKALLRQRLDFMLANVLAGKADAPAELARLNRQDLRRFAMRHANDLPPEFEVVEAALRAAEQGLKPRLPGPTEPGCFYLYRAAQLPDRDLVNQLLSEFTPLDIRQLFLCNKPAFYKAYQGWTERKQNYVVEFLSRDEALKNDEAWEDLFGDGTPEEEPPPQAGPWGAIPKG</sequence>
<dbReference type="OrthoDB" id="8430253at2"/>
<dbReference type="Pfam" id="PF20343">
    <property type="entry name" value="DUF6638"/>
    <property type="match status" value="1"/>
</dbReference>
<evidence type="ECO:0000256" key="1">
    <source>
        <dbReference type="SAM" id="MobiDB-lite"/>
    </source>
</evidence>
<dbReference type="AlphaFoldDB" id="A0A2S9Q461"/>
<comment type="caution">
    <text evidence="2">The sequence shown here is derived from an EMBL/GenBank/DDBJ whole genome shotgun (WGS) entry which is preliminary data.</text>
</comment>
<evidence type="ECO:0000313" key="2">
    <source>
        <dbReference type="EMBL" id="PRH84152.1"/>
    </source>
</evidence>
<dbReference type="RefSeq" id="WP_105865362.1">
    <property type="nucleotide sequence ID" value="NZ_PUEJ01000015.1"/>
</dbReference>
<gene>
    <name evidence="2" type="ORF">C5L14_28065</name>
</gene>
<protein>
    <submittedName>
        <fullName evidence="2">Uncharacterized protein</fullName>
    </submittedName>
</protein>
<keyword evidence="3" id="KW-1185">Reference proteome</keyword>
<accession>A0A2S9Q461</accession>
<proteinExistence type="predicted"/>
<feature type="compositionally biased region" description="Acidic residues" evidence="1">
    <location>
        <begin position="420"/>
        <end position="431"/>
    </location>
</feature>
<dbReference type="Proteomes" id="UP000237682">
    <property type="component" value="Unassembled WGS sequence"/>
</dbReference>
<reference evidence="2 3" key="1">
    <citation type="submission" date="2018-02" db="EMBL/GenBank/DDBJ databases">
        <title>Whole genome sequencing of endophytic bacterium.</title>
        <authorList>
            <person name="Eedara R."/>
            <person name="Podile A.R."/>
        </authorList>
    </citation>
    <scope>NUCLEOTIDE SEQUENCE [LARGE SCALE GENOMIC DNA]</scope>
    <source>
        <strain evidence="2 3">RP1T</strain>
    </source>
</reference>
<dbReference type="EMBL" id="PUEJ01000015">
    <property type="protein sequence ID" value="PRH84152.1"/>
    <property type="molecule type" value="Genomic_DNA"/>
</dbReference>
<feature type="region of interest" description="Disordered" evidence="1">
    <location>
        <begin position="420"/>
        <end position="444"/>
    </location>
</feature>
<organism evidence="2 3">
    <name type="scientific">Labrys okinawensis</name>
    <dbReference type="NCBI Taxonomy" id="346911"/>
    <lineage>
        <taxon>Bacteria</taxon>
        <taxon>Pseudomonadati</taxon>
        <taxon>Pseudomonadota</taxon>
        <taxon>Alphaproteobacteria</taxon>
        <taxon>Hyphomicrobiales</taxon>
        <taxon>Xanthobacteraceae</taxon>
        <taxon>Labrys</taxon>
    </lineage>
</organism>
<name>A0A2S9Q461_9HYPH</name>
<dbReference type="InterPro" id="IPR046578">
    <property type="entry name" value="DUF6638"/>
</dbReference>